<comment type="caution">
    <text evidence="1">The sequence shown here is derived from an EMBL/GenBank/DDBJ whole genome shotgun (WGS) entry which is preliminary data.</text>
</comment>
<evidence type="ECO:0000313" key="2">
    <source>
        <dbReference type="Proteomes" id="UP001234495"/>
    </source>
</evidence>
<name>A0ABT9ZI35_9BACI</name>
<proteinExistence type="predicted"/>
<dbReference type="Proteomes" id="UP001234495">
    <property type="component" value="Unassembled WGS sequence"/>
</dbReference>
<gene>
    <name evidence="1" type="ORF">J2S19_003228</name>
</gene>
<dbReference type="EMBL" id="JAUSUD010000016">
    <property type="protein sequence ID" value="MDQ0231943.1"/>
    <property type="molecule type" value="Genomic_DNA"/>
</dbReference>
<keyword evidence="2" id="KW-1185">Reference proteome</keyword>
<accession>A0ABT9ZI35</accession>
<protein>
    <submittedName>
        <fullName evidence="1">Uncharacterized protein</fullName>
    </submittedName>
</protein>
<sequence length="48" mass="5406">MINIKAEGENKLPSVFIWLISKRLLLLAYALLRDSPPTPLPVSTEIED</sequence>
<evidence type="ECO:0000313" key="1">
    <source>
        <dbReference type="EMBL" id="MDQ0231943.1"/>
    </source>
</evidence>
<organism evidence="1 2">
    <name type="scientific">Metabacillus malikii</name>
    <dbReference type="NCBI Taxonomy" id="1504265"/>
    <lineage>
        <taxon>Bacteria</taxon>
        <taxon>Bacillati</taxon>
        <taxon>Bacillota</taxon>
        <taxon>Bacilli</taxon>
        <taxon>Bacillales</taxon>
        <taxon>Bacillaceae</taxon>
        <taxon>Metabacillus</taxon>
    </lineage>
</organism>
<reference evidence="1 2" key="1">
    <citation type="submission" date="2023-07" db="EMBL/GenBank/DDBJ databases">
        <title>Genomic Encyclopedia of Type Strains, Phase IV (KMG-IV): sequencing the most valuable type-strain genomes for metagenomic binning, comparative biology and taxonomic classification.</title>
        <authorList>
            <person name="Goeker M."/>
        </authorList>
    </citation>
    <scope>NUCLEOTIDE SEQUENCE [LARGE SCALE GENOMIC DNA]</scope>
    <source>
        <strain evidence="1 2">DSM 29005</strain>
    </source>
</reference>